<feature type="domain" description="Thioesterase" evidence="3">
    <location>
        <begin position="49"/>
        <end position="123"/>
    </location>
</feature>
<dbReference type="PANTHER" id="PTHR21660">
    <property type="entry name" value="THIOESTERASE SUPERFAMILY MEMBER-RELATED"/>
    <property type="match status" value="1"/>
</dbReference>
<proteinExistence type="inferred from homology"/>
<dbReference type="SUPFAM" id="SSF54637">
    <property type="entry name" value="Thioesterase/thiol ester dehydrase-isomerase"/>
    <property type="match status" value="1"/>
</dbReference>
<dbReference type="GO" id="GO:0047617">
    <property type="term" value="F:fatty acyl-CoA hydrolase activity"/>
    <property type="evidence" value="ECO:0007669"/>
    <property type="project" value="InterPro"/>
</dbReference>
<evidence type="ECO:0000313" key="5">
    <source>
        <dbReference type="Proteomes" id="UP000010793"/>
    </source>
</evidence>
<sequence>MQENVYKRLSDIFCKQDFLNFIDCKLEEADVGRVVISLENKKEFSQALGFMHGGMVATMLDTASGFAAFSVLEEGNHVVTSDLKINYLRPVVCKKVRCIGEVLKAGKSLIVVEASVLDEENKILAKMLGTMVVVPNSYNNKGDR</sequence>
<dbReference type="EMBL" id="CP002873">
    <property type="protein sequence ID" value="AGA65841.1"/>
    <property type="molecule type" value="Genomic_DNA"/>
</dbReference>
<evidence type="ECO:0000256" key="1">
    <source>
        <dbReference type="ARBA" id="ARBA00008324"/>
    </source>
</evidence>
<dbReference type="KEGG" id="bpip:BPP43_02625"/>
<evidence type="ECO:0000313" key="4">
    <source>
        <dbReference type="EMBL" id="AGA65841.1"/>
    </source>
</evidence>
<dbReference type="InterPro" id="IPR039298">
    <property type="entry name" value="ACOT13"/>
</dbReference>
<evidence type="ECO:0000259" key="3">
    <source>
        <dbReference type="Pfam" id="PF03061"/>
    </source>
</evidence>
<dbReference type="AlphaFoldDB" id="A0A3B6VIR7"/>
<gene>
    <name evidence="4" type="ORF">BPP43_02625</name>
</gene>
<dbReference type="PANTHER" id="PTHR21660:SF1">
    <property type="entry name" value="ACYL-COENZYME A THIOESTERASE 13"/>
    <property type="match status" value="1"/>
</dbReference>
<keyword evidence="5" id="KW-1185">Reference proteome</keyword>
<dbReference type="Gene3D" id="3.10.129.10">
    <property type="entry name" value="Hotdog Thioesterase"/>
    <property type="match status" value="1"/>
</dbReference>
<dbReference type="InterPro" id="IPR003736">
    <property type="entry name" value="PAAI_dom"/>
</dbReference>
<evidence type="ECO:0000256" key="2">
    <source>
        <dbReference type="ARBA" id="ARBA00022801"/>
    </source>
</evidence>
<reference evidence="4 5" key="1">
    <citation type="journal article" date="2013" name="Genome Announc.">
        <title>Complete Genome Sequence of the Porcine Strain Brachyspira pilosicoli P43/6/78(T.).</title>
        <authorList>
            <person name="Lin C."/>
            <person name="den Bakker H.C."/>
            <person name="Suzuki H."/>
            <person name="Lefebure T."/>
            <person name="Ponnala L."/>
            <person name="Sun Q."/>
            <person name="Stanhope M.J."/>
            <person name="Wiedmann M."/>
            <person name="Duhamel G.E."/>
        </authorList>
    </citation>
    <scope>NUCLEOTIDE SEQUENCE [LARGE SCALE GENOMIC DNA]</scope>
    <source>
        <strain evidence="4 5">P43/6/78</strain>
    </source>
</reference>
<accession>A0A3B6VIR7</accession>
<dbReference type="RefSeq" id="WP_014933260.1">
    <property type="nucleotide sequence ID" value="NC_019908.1"/>
</dbReference>
<keyword evidence="2" id="KW-0378">Hydrolase</keyword>
<dbReference type="NCBIfam" id="TIGR00369">
    <property type="entry name" value="unchar_dom_1"/>
    <property type="match status" value="1"/>
</dbReference>
<dbReference type="Pfam" id="PF03061">
    <property type="entry name" value="4HBT"/>
    <property type="match status" value="1"/>
</dbReference>
<protein>
    <submittedName>
        <fullName evidence="4">Phenylacetic acid degradation-like protein</fullName>
    </submittedName>
</protein>
<dbReference type="InterPro" id="IPR006683">
    <property type="entry name" value="Thioestr_dom"/>
</dbReference>
<dbReference type="Proteomes" id="UP000010793">
    <property type="component" value="Chromosome"/>
</dbReference>
<dbReference type="CDD" id="cd03443">
    <property type="entry name" value="PaaI_thioesterase"/>
    <property type="match status" value="1"/>
</dbReference>
<dbReference type="InterPro" id="IPR029069">
    <property type="entry name" value="HotDog_dom_sf"/>
</dbReference>
<name>A0A3B6VIR7_BRAPL</name>
<organism evidence="4 5">
    <name type="scientific">Brachyspira pilosicoli P43/6/78</name>
    <dbReference type="NCBI Taxonomy" id="1042417"/>
    <lineage>
        <taxon>Bacteria</taxon>
        <taxon>Pseudomonadati</taxon>
        <taxon>Spirochaetota</taxon>
        <taxon>Spirochaetia</taxon>
        <taxon>Brachyspirales</taxon>
        <taxon>Brachyspiraceae</taxon>
        <taxon>Brachyspira</taxon>
    </lineage>
</organism>
<comment type="similarity">
    <text evidence="1">Belongs to the thioesterase PaaI family.</text>
</comment>